<dbReference type="AlphaFoldDB" id="A0A5N5FZB8"/>
<dbReference type="OrthoDB" id="1711508at2759"/>
<sequence>MKPIVDLLSLGSPAQSHKVCNLEDQLCQLTPLYILIERQISHQKYIESVALRSSSKLPNPSCQIPLAAISSCIADCHSGIFAAALNVFGSSCGEKNVDGVLDCIMGKLRRRLAFVWDQHECTDSGLKSLENKNKPLFFKELDKVWSYFSGKYSESDTLSIDDKPYKALLNPPNTGIFFFFFFFSNNRKKKKGPNLDGSVAVCNNVMAVSRMCLCFLSANPFCSGVYGQDF</sequence>
<dbReference type="InterPro" id="IPR023214">
    <property type="entry name" value="HAD_sf"/>
</dbReference>
<protein>
    <submittedName>
        <fullName evidence="1">Ubiquitin-like domain-containing CTD phosphatase 1</fullName>
    </submittedName>
</protein>
<dbReference type="EMBL" id="SMOL01000559">
    <property type="protein sequence ID" value="KAB2606770.1"/>
    <property type="molecule type" value="Genomic_DNA"/>
</dbReference>
<organism evidence="1 2">
    <name type="scientific">Pyrus ussuriensis x Pyrus communis</name>
    <dbReference type="NCBI Taxonomy" id="2448454"/>
    <lineage>
        <taxon>Eukaryota</taxon>
        <taxon>Viridiplantae</taxon>
        <taxon>Streptophyta</taxon>
        <taxon>Embryophyta</taxon>
        <taxon>Tracheophyta</taxon>
        <taxon>Spermatophyta</taxon>
        <taxon>Magnoliopsida</taxon>
        <taxon>eudicotyledons</taxon>
        <taxon>Gunneridae</taxon>
        <taxon>Pentapetalae</taxon>
        <taxon>rosids</taxon>
        <taxon>fabids</taxon>
        <taxon>Rosales</taxon>
        <taxon>Rosaceae</taxon>
        <taxon>Amygdaloideae</taxon>
        <taxon>Maleae</taxon>
        <taxon>Pyrus</taxon>
    </lineage>
</organism>
<evidence type="ECO:0000313" key="2">
    <source>
        <dbReference type="Proteomes" id="UP000327157"/>
    </source>
</evidence>
<reference evidence="1 2" key="3">
    <citation type="submission" date="2019-11" db="EMBL/GenBank/DDBJ databases">
        <title>A de novo genome assembly of a pear dwarfing rootstock.</title>
        <authorList>
            <person name="Wang F."/>
            <person name="Wang J."/>
            <person name="Li S."/>
            <person name="Zhang Y."/>
            <person name="Fang M."/>
            <person name="Ma L."/>
            <person name="Zhao Y."/>
            <person name="Jiang S."/>
        </authorList>
    </citation>
    <scope>NUCLEOTIDE SEQUENCE [LARGE SCALE GENOMIC DNA]</scope>
    <source>
        <strain evidence="1">S2</strain>
        <tissue evidence="1">Leaf</tissue>
    </source>
</reference>
<comment type="caution">
    <text evidence="1">The sequence shown here is derived from an EMBL/GenBank/DDBJ whole genome shotgun (WGS) entry which is preliminary data.</text>
</comment>
<proteinExistence type="predicted"/>
<dbReference type="Proteomes" id="UP000327157">
    <property type="component" value="Chromosome 11"/>
</dbReference>
<accession>A0A5N5FZB8</accession>
<reference evidence="1 2" key="1">
    <citation type="submission" date="2019-09" db="EMBL/GenBank/DDBJ databases">
        <authorList>
            <person name="Ou C."/>
        </authorList>
    </citation>
    <scope>NUCLEOTIDE SEQUENCE [LARGE SCALE GENOMIC DNA]</scope>
    <source>
        <strain evidence="1">S2</strain>
        <tissue evidence="1">Leaf</tissue>
    </source>
</reference>
<dbReference type="Gene3D" id="3.40.50.1000">
    <property type="entry name" value="HAD superfamily/HAD-like"/>
    <property type="match status" value="1"/>
</dbReference>
<gene>
    <name evidence="1" type="ORF">D8674_006487</name>
</gene>
<keyword evidence="2" id="KW-1185">Reference proteome</keyword>
<reference evidence="2" key="2">
    <citation type="submission" date="2019-10" db="EMBL/GenBank/DDBJ databases">
        <title>A de novo genome assembly of a pear dwarfing rootstock.</title>
        <authorList>
            <person name="Wang F."/>
            <person name="Wang J."/>
            <person name="Li S."/>
            <person name="Zhang Y."/>
            <person name="Fang M."/>
            <person name="Ma L."/>
            <person name="Zhao Y."/>
            <person name="Jiang S."/>
        </authorList>
    </citation>
    <scope>NUCLEOTIDE SEQUENCE [LARGE SCALE GENOMIC DNA]</scope>
</reference>
<name>A0A5N5FZB8_9ROSA</name>
<evidence type="ECO:0000313" key="1">
    <source>
        <dbReference type="EMBL" id="KAB2606770.1"/>
    </source>
</evidence>